<gene>
    <name evidence="2" type="ORF">SCF082_LOCUS45660</name>
</gene>
<feature type="region of interest" description="Disordered" evidence="1">
    <location>
        <begin position="243"/>
        <end position="279"/>
    </location>
</feature>
<sequence length="279" mass="30931">MATVGGLWATCLGHERAIGKDVVRISTSPSALWTSGRRFAKCQRAGAQCIIGGFLCAIPLRKRCRSFAKGHLSESKPGNGNECFSPFPAGHDWPSSGLFGLVDSKEDLELYNSVVRFIGTHGTGQSWQMRQALMPSGQLKLKVIVEAGLGWHTIHWEGKEIESLHLEKGQAGHKQIFIFLHEDEGCGSEAKEVLQQFFNSCLAEYAKEPLATTDDAMVETQAEEVEKPKFWVQELVEAALREEEAEESETVQWSKLQKDEAEERGSRRLGLDFDPLAPS</sequence>
<name>A0ABP0RAS7_9DINO</name>
<proteinExistence type="predicted"/>
<evidence type="ECO:0000313" key="2">
    <source>
        <dbReference type="EMBL" id="CAK9097329.1"/>
    </source>
</evidence>
<organism evidence="2 3">
    <name type="scientific">Durusdinium trenchii</name>
    <dbReference type="NCBI Taxonomy" id="1381693"/>
    <lineage>
        <taxon>Eukaryota</taxon>
        <taxon>Sar</taxon>
        <taxon>Alveolata</taxon>
        <taxon>Dinophyceae</taxon>
        <taxon>Suessiales</taxon>
        <taxon>Symbiodiniaceae</taxon>
        <taxon>Durusdinium</taxon>
    </lineage>
</organism>
<evidence type="ECO:0000313" key="3">
    <source>
        <dbReference type="Proteomes" id="UP001642464"/>
    </source>
</evidence>
<feature type="compositionally biased region" description="Basic and acidic residues" evidence="1">
    <location>
        <begin position="256"/>
        <end position="271"/>
    </location>
</feature>
<comment type="caution">
    <text evidence="2">The sequence shown here is derived from an EMBL/GenBank/DDBJ whole genome shotgun (WGS) entry which is preliminary data.</text>
</comment>
<dbReference type="Proteomes" id="UP001642464">
    <property type="component" value="Unassembled WGS sequence"/>
</dbReference>
<evidence type="ECO:0000256" key="1">
    <source>
        <dbReference type="SAM" id="MobiDB-lite"/>
    </source>
</evidence>
<protein>
    <submittedName>
        <fullName evidence="2">Uncharacterized protein</fullName>
    </submittedName>
</protein>
<dbReference type="EMBL" id="CAXAMM010041106">
    <property type="protein sequence ID" value="CAK9097329.1"/>
    <property type="molecule type" value="Genomic_DNA"/>
</dbReference>
<keyword evidence="3" id="KW-1185">Reference proteome</keyword>
<reference evidence="2 3" key="1">
    <citation type="submission" date="2024-02" db="EMBL/GenBank/DDBJ databases">
        <authorList>
            <person name="Chen Y."/>
            <person name="Shah S."/>
            <person name="Dougan E. K."/>
            <person name="Thang M."/>
            <person name="Chan C."/>
        </authorList>
    </citation>
    <scope>NUCLEOTIDE SEQUENCE [LARGE SCALE GENOMIC DNA]</scope>
</reference>
<accession>A0ABP0RAS7</accession>